<evidence type="ECO:0008006" key="4">
    <source>
        <dbReference type="Google" id="ProtNLM"/>
    </source>
</evidence>
<sequence length="353" mass="38482" precursor="true">MSIVRCIFSAILLALAIGGVFANRTVSAADGFFLAIGGVDGRDAQGNKLEGQFGTLYTSEDGETWKEVFRGGPVKEDFTHANNNMWRCATYGNGRFVVTGNPKGVLVSENGQDWRVINAPAGSMSVEYGNGLFLAPNAVGFLASKDGLEWESLKPPVDFQIWGAEGAGHVRQCVFGNGVFVCVGEQRLGVTRDGKTWLHHRLLTPEQRPGRSVLLFGNGRFVWLCEKTPSMTSTDGVNWTPIDLKLHEGEGAFGQHGAFDGKHFWTAAPHWKEPLKNVYRSEDGQTWTQATQSKDLPAITTAGNGLLLANVGFSQSFRFSRDGGDSWKEVKVDVPSRKVYFFNGERIVGQSGG</sequence>
<dbReference type="RefSeq" id="WP_145052617.1">
    <property type="nucleotide sequence ID" value="NZ_CP036433.1"/>
</dbReference>
<feature type="chain" id="PRO_5021733018" description="BNR/Asp-box repeat protein" evidence="1">
    <location>
        <begin position="23"/>
        <end position="353"/>
    </location>
</feature>
<dbReference type="InterPro" id="IPR036278">
    <property type="entry name" value="Sialidase_sf"/>
</dbReference>
<dbReference type="SUPFAM" id="SSF110296">
    <property type="entry name" value="Oligoxyloglucan reducing end-specific cellobiohydrolase"/>
    <property type="match status" value="1"/>
</dbReference>
<accession>A0A518DRA0</accession>
<dbReference type="InterPro" id="IPR015943">
    <property type="entry name" value="WD40/YVTN_repeat-like_dom_sf"/>
</dbReference>
<dbReference type="SUPFAM" id="SSF50939">
    <property type="entry name" value="Sialidases"/>
    <property type="match status" value="1"/>
</dbReference>
<dbReference type="KEGG" id="lcre:Pla8534_21410"/>
<keyword evidence="1" id="KW-0732">Signal</keyword>
<protein>
    <recommendedName>
        <fullName evidence="4">BNR/Asp-box repeat protein</fullName>
    </recommendedName>
</protein>
<feature type="signal peptide" evidence="1">
    <location>
        <begin position="1"/>
        <end position="22"/>
    </location>
</feature>
<evidence type="ECO:0000313" key="2">
    <source>
        <dbReference type="EMBL" id="QDU94352.1"/>
    </source>
</evidence>
<dbReference type="OrthoDB" id="290345at2"/>
<dbReference type="CDD" id="cd15482">
    <property type="entry name" value="Sialidase_non-viral"/>
    <property type="match status" value="1"/>
</dbReference>
<proteinExistence type="predicted"/>
<evidence type="ECO:0000256" key="1">
    <source>
        <dbReference type="SAM" id="SignalP"/>
    </source>
</evidence>
<gene>
    <name evidence="2" type="ORF">Pla8534_21410</name>
</gene>
<evidence type="ECO:0000313" key="3">
    <source>
        <dbReference type="Proteomes" id="UP000317648"/>
    </source>
</evidence>
<reference evidence="2 3" key="1">
    <citation type="submission" date="2019-02" db="EMBL/GenBank/DDBJ databases">
        <title>Deep-cultivation of Planctomycetes and their phenomic and genomic characterization uncovers novel biology.</title>
        <authorList>
            <person name="Wiegand S."/>
            <person name="Jogler M."/>
            <person name="Boedeker C."/>
            <person name="Pinto D."/>
            <person name="Vollmers J."/>
            <person name="Rivas-Marin E."/>
            <person name="Kohn T."/>
            <person name="Peeters S.H."/>
            <person name="Heuer A."/>
            <person name="Rast P."/>
            <person name="Oberbeckmann S."/>
            <person name="Bunk B."/>
            <person name="Jeske O."/>
            <person name="Meyerdierks A."/>
            <person name="Storesund J.E."/>
            <person name="Kallscheuer N."/>
            <person name="Luecker S."/>
            <person name="Lage O.M."/>
            <person name="Pohl T."/>
            <person name="Merkel B.J."/>
            <person name="Hornburger P."/>
            <person name="Mueller R.-W."/>
            <person name="Bruemmer F."/>
            <person name="Labrenz M."/>
            <person name="Spormann A.M."/>
            <person name="Op den Camp H."/>
            <person name="Overmann J."/>
            <person name="Amann R."/>
            <person name="Jetten M.S.M."/>
            <person name="Mascher T."/>
            <person name="Medema M.H."/>
            <person name="Devos D.P."/>
            <person name="Kaster A.-K."/>
            <person name="Ovreas L."/>
            <person name="Rohde M."/>
            <person name="Galperin M.Y."/>
            <person name="Jogler C."/>
        </authorList>
    </citation>
    <scope>NUCLEOTIDE SEQUENCE [LARGE SCALE GENOMIC DNA]</scope>
    <source>
        <strain evidence="2 3">Pla85_3_4</strain>
    </source>
</reference>
<organism evidence="2 3">
    <name type="scientific">Lignipirellula cremea</name>
    <dbReference type="NCBI Taxonomy" id="2528010"/>
    <lineage>
        <taxon>Bacteria</taxon>
        <taxon>Pseudomonadati</taxon>
        <taxon>Planctomycetota</taxon>
        <taxon>Planctomycetia</taxon>
        <taxon>Pirellulales</taxon>
        <taxon>Pirellulaceae</taxon>
        <taxon>Lignipirellula</taxon>
    </lineage>
</organism>
<name>A0A518DRA0_9BACT</name>
<dbReference type="AlphaFoldDB" id="A0A518DRA0"/>
<dbReference type="Proteomes" id="UP000317648">
    <property type="component" value="Chromosome"/>
</dbReference>
<dbReference type="Gene3D" id="2.130.10.10">
    <property type="entry name" value="YVTN repeat-like/Quinoprotein amine dehydrogenase"/>
    <property type="match status" value="1"/>
</dbReference>
<dbReference type="EMBL" id="CP036433">
    <property type="protein sequence ID" value="QDU94352.1"/>
    <property type="molecule type" value="Genomic_DNA"/>
</dbReference>
<keyword evidence="3" id="KW-1185">Reference proteome</keyword>